<evidence type="ECO:0000313" key="1">
    <source>
        <dbReference type="EMBL" id="KAF4631208.1"/>
    </source>
</evidence>
<proteinExistence type="predicted"/>
<name>A0A8H4RKC1_9HELO</name>
<keyword evidence="2" id="KW-1185">Reference proteome</keyword>
<comment type="caution">
    <text evidence="1">The sequence shown here is derived from an EMBL/GenBank/DDBJ whole genome shotgun (WGS) entry which is preliminary data.</text>
</comment>
<gene>
    <name evidence="1" type="ORF">G7Y89_g6918</name>
</gene>
<dbReference type="Proteomes" id="UP000566819">
    <property type="component" value="Unassembled WGS sequence"/>
</dbReference>
<reference evidence="1 2" key="1">
    <citation type="submission" date="2020-03" db="EMBL/GenBank/DDBJ databases">
        <title>Draft Genome Sequence of Cudoniella acicularis.</title>
        <authorList>
            <person name="Buettner E."/>
            <person name="Kellner H."/>
        </authorList>
    </citation>
    <scope>NUCLEOTIDE SEQUENCE [LARGE SCALE GENOMIC DNA]</scope>
    <source>
        <strain evidence="1 2">DSM 108380</strain>
    </source>
</reference>
<sequence>MSRTVKKGIPVKWQEVYDTVYPYGDSRQCYFETVWTFDLDKDMLQFSKADRSGRLPLDIVRERPVTFSDFEPCEPPSPPLFNLTEYFPGPFWEPEIEAPARNKVFIRRLLNDFNYQWRHILRGTYNELTFRKLAYAIVQIASLNFRVIECTTSRPGIFGAVIGALDLPPWDALQEQIVPASHGWVVVTQNLADGVSLIEEHLKSQEEQASERSSPQPKITGDYLILSIRHIILYCAHENKLEWTMPEKFLDGASSGCSDRALELLISITYSNPPRNTIHSLPIELQDRVLRYVSQGSVEGARMGCALGIGSPFSWTDGRMEIGSERSHRAWVPFRPIESEIYFGDYRSGLAYRGREGTSKPPYTAAKVAPNVTLNT</sequence>
<organism evidence="1 2">
    <name type="scientific">Cudoniella acicularis</name>
    <dbReference type="NCBI Taxonomy" id="354080"/>
    <lineage>
        <taxon>Eukaryota</taxon>
        <taxon>Fungi</taxon>
        <taxon>Dikarya</taxon>
        <taxon>Ascomycota</taxon>
        <taxon>Pezizomycotina</taxon>
        <taxon>Leotiomycetes</taxon>
        <taxon>Helotiales</taxon>
        <taxon>Tricladiaceae</taxon>
        <taxon>Cudoniella</taxon>
    </lineage>
</organism>
<protein>
    <submittedName>
        <fullName evidence="1">Uncharacterized protein</fullName>
    </submittedName>
</protein>
<evidence type="ECO:0000313" key="2">
    <source>
        <dbReference type="Proteomes" id="UP000566819"/>
    </source>
</evidence>
<dbReference type="EMBL" id="JAAMPI010000466">
    <property type="protein sequence ID" value="KAF4631208.1"/>
    <property type="molecule type" value="Genomic_DNA"/>
</dbReference>
<dbReference type="OrthoDB" id="4934446at2759"/>
<dbReference type="AlphaFoldDB" id="A0A8H4RKC1"/>
<accession>A0A8H4RKC1</accession>